<dbReference type="Gene3D" id="3.30.43.10">
    <property type="entry name" value="Uridine Diphospho-n-acetylenolpyruvylglucosamine Reductase, domain 2"/>
    <property type="match status" value="1"/>
</dbReference>
<keyword evidence="10" id="KW-1185">Reference proteome</keyword>
<dbReference type="GO" id="GO:1901696">
    <property type="term" value="P:cannabinoid biosynthetic process"/>
    <property type="evidence" value="ECO:0007669"/>
    <property type="project" value="UniProtKB-ARBA"/>
</dbReference>
<accession>A0A834SHY2</accession>
<dbReference type="InterPro" id="IPR016169">
    <property type="entry name" value="FAD-bd_PCMH_sub2"/>
</dbReference>
<dbReference type="OrthoDB" id="407275at2759"/>
<comment type="similarity">
    <text evidence="2">Belongs to the oxygen-dependent FAD-linked oxidoreductase family.</text>
</comment>
<dbReference type="InterPro" id="IPR036318">
    <property type="entry name" value="FAD-bd_PCMH-like_sf"/>
</dbReference>
<evidence type="ECO:0000313" key="10">
    <source>
        <dbReference type="Proteomes" id="UP000634136"/>
    </source>
</evidence>
<keyword evidence="3" id="KW-0285">Flavoprotein</keyword>
<evidence type="ECO:0000256" key="2">
    <source>
        <dbReference type="ARBA" id="ARBA00005466"/>
    </source>
</evidence>
<proteinExistence type="inferred from homology"/>
<feature type="domain" description="FAD-binding PCMH-type" evidence="8">
    <location>
        <begin position="124"/>
        <end position="298"/>
    </location>
</feature>
<dbReference type="InterPro" id="IPR016167">
    <property type="entry name" value="FAD-bd_PCMH_sub1"/>
</dbReference>
<gene>
    <name evidence="9" type="ORF">G2W53_043018</name>
</gene>
<evidence type="ECO:0000313" key="9">
    <source>
        <dbReference type="EMBL" id="KAF7803907.1"/>
    </source>
</evidence>
<evidence type="ECO:0000256" key="6">
    <source>
        <dbReference type="ARBA" id="ARBA00023157"/>
    </source>
</evidence>
<dbReference type="InterPro" id="IPR016166">
    <property type="entry name" value="FAD-bd_PCMH"/>
</dbReference>
<dbReference type="Proteomes" id="UP000634136">
    <property type="component" value="Unassembled WGS sequence"/>
</dbReference>
<evidence type="ECO:0000256" key="3">
    <source>
        <dbReference type="ARBA" id="ARBA00022630"/>
    </source>
</evidence>
<keyword evidence="4" id="KW-0732">Signal</keyword>
<keyword evidence="5" id="KW-0274">FAD</keyword>
<dbReference type="PANTHER" id="PTHR32448">
    <property type="entry name" value="OS08G0158400 PROTEIN"/>
    <property type="match status" value="1"/>
</dbReference>
<name>A0A834SHY2_9FABA</name>
<dbReference type="EMBL" id="JAAIUW010000013">
    <property type="protein sequence ID" value="KAF7803907.1"/>
    <property type="molecule type" value="Genomic_DNA"/>
</dbReference>
<dbReference type="FunFam" id="3.30.43.10:FF:000004">
    <property type="entry name" value="Berberine bridge enzyme-like 15"/>
    <property type="match status" value="1"/>
</dbReference>
<dbReference type="GO" id="GO:0016491">
    <property type="term" value="F:oxidoreductase activity"/>
    <property type="evidence" value="ECO:0007669"/>
    <property type="project" value="InterPro"/>
</dbReference>
<reference evidence="9" key="1">
    <citation type="submission" date="2020-09" db="EMBL/GenBank/DDBJ databases">
        <title>Genome-Enabled Discovery of Anthraquinone Biosynthesis in Senna tora.</title>
        <authorList>
            <person name="Kang S.-H."/>
            <person name="Pandey R.P."/>
            <person name="Lee C.-M."/>
            <person name="Sim J.-S."/>
            <person name="Jeong J.-T."/>
            <person name="Choi B.-S."/>
            <person name="Jung M."/>
            <person name="Ginzburg D."/>
            <person name="Zhao K."/>
            <person name="Won S.Y."/>
            <person name="Oh T.-J."/>
            <person name="Yu Y."/>
            <person name="Kim N.-H."/>
            <person name="Lee O.R."/>
            <person name="Lee T.-H."/>
            <person name="Bashyal P."/>
            <person name="Kim T.-S."/>
            <person name="Lee W.-H."/>
            <person name="Kawkins C."/>
            <person name="Kim C.-K."/>
            <person name="Kim J.S."/>
            <person name="Ahn B.O."/>
            <person name="Rhee S.Y."/>
            <person name="Sohng J.K."/>
        </authorList>
    </citation>
    <scope>NUCLEOTIDE SEQUENCE</scope>
    <source>
        <tissue evidence="9">Leaf</tissue>
    </source>
</reference>
<evidence type="ECO:0000256" key="4">
    <source>
        <dbReference type="ARBA" id="ARBA00022729"/>
    </source>
</evidence>
<organism evidence="9 10">
    <name type="scientific">Senna tora</name>
    <dbReference type="NCBI Taxonomy" id="362788"/>
    <lineage>
        <taxon>Eukaryota</taxon>
        <taxon>Viridiplantae</taxon>
        <taxon>Streptophyta</taxon>
        <taxon>Embryophyta</taxon>
        <taxon>Tracheophyta</taxon>
        <taxon>Spermatophyta</taxon>
        <taxon>Magnoliopsida</taxon>
        <taxon>eudicotyledons</taxon>
        <taxon>Gunneridae</taxon>
        <taxon>Pentapetalae</taxon>
        <taxon>rosids</taxon>
        <taxon>fabids</taxon>
        <taxon>Fabales</taxon>
        <taxon>Fabaceae</taxon>
        <taxon>Caesalpinioideae</taxon>
        <taxon>Cassia clade</taxon>
        <taxon>Senna</taxon>
    </lineage>
</organism>
<dbReference type="SUPFAM" id="SSF56176">
    <property type="entry name" value="FAD-binding/transporter-associated domain-like"/>
    <property type="match status" value="1"/>
</dbReference>
<dbReference type="InterPro" id="IPR006094">
    <property type="entry name" value="Oxid_FAD_bind_N"/>
</dbReference>
<evidence type="ECO:0000256" key="5">
    <source>
        <dbReference type="ARBA" id="ARBA00022827"/>
    </source>
</evidence>
<comment type="caution">
    <text evidence="9">The sequence shown here is derived from an EMBL/GenBank/DDBJ whole genome shotgun (WGS) entry which is preliminary data.</text>
</comment>
<protein>
    <submittedName>
        <fullName evidence="9">Berberine bridge enzyme-like 8</fullName>
    </submittedName>
</protein>
<sequence>MSSKAAEDVSNIWDSPTHPSYFLPSSANQSLLSPSFIVHHYAPMKKKPQASTFNIIPPLFPFLLLLPMAASDPIHDTYLQCLSRHSQSSPSIPPISTLTFFPTSPSYSSILQAYIRNLRFNSSTTPKPLFILTPTHLSHIQASIICCADHGLQMRLRSGGHDYDGLSYVSKLPFIILDMFQFRSVLINWEDETAWVDSGATIGELYYKIAEKSRIHAFPAGVCPTVGVGGHFSGAGYGNLLRRFGLTVDHVVDAKIVDANGRVLDRESMGEDLFWAIRGGGGGSFGVVVSWKIKLVRVPEIVTVFRVEKTLEQNATEIVYQWQHVADKMDKDLFMRLVIMPVSKKKTIRAKFVALFLGNAEKLLDEMSERLPELGLKKEECIEMSWIESVLYWSNYPLGTSLDVLLERQPSSEKFLKRKSDYLQKPVSKEDLEGIWKKMIELGKPVLNLNPYGGRMGEISEYETPFPHRAGNICKIQYSVNWKEEGDDAANKYLDLIRRLYDYMTPYVSELPRSSYVNYRDVDIGTNGDDGNASYEEASVWGTKYFKGNFDRLVEIKTRVDPNNFFRYEQSIPSLASWRSIMSE</sequence>
<evidence type="ECO:0000256" key="1">
    <source>
        <dbReference type="ARBA" id="ARBA00001974"/>
    </source>
</evidence>
<dbReference type="Gene3D" id="3.30.465.10">
    <property type="match status" value="1"/>
</dbReference>
<dbReference type="Pfam" id="PF01565">
    <property type="entry name" value="FAD_binding_4"/>
    <property type="match status" value="1"/>
</dbReference>
<evidence type="ECO:0000256" key="7">
    <source>
        <dbReference type="ARBA" id="ARBA00023180"/>
    </source>
</evidence>
<keyword evidence="6" id="KW-1015">Disulfide bond</keyword>
<dbReference type="GO" id="GO:0071949">
    <property type="term" value="F:FAD binding"/>
    <property type="evidence" value="ECO:0007669"/>
    <property type="project" value="InterPro"/>
</dbReference>
<dbReference type="Gene3D" id="3.40.462.20">
    <property type="match status" value="1"/>
</dbReference>
<comment type="cofactor">
    <cofactor evidence="1">
        <name>FAD</name>
        <dbReference type="ChEBI" id="CHEBI:57692"/>
    </cofactor>
</comment>
<keyword evidence="7" id="KW-0325">Glycoprotein</keyword>
<dbReference type="PROSITE" id="PS51387">
    <property type="entry name" value="FAD_PCMH"/>
    <property type="match status" value="1"/>
</dbReference>
<dbReference type="InterPro" id="IPR012951">
    <property type="entry name" value="BBE"/>
</dbReference>
<evidence type="ECO:0000259" key="8">
    <source>
        <dbReference type="PROSITE" id="PS51387"/>
    </source>
</evidence>
<dbReference type="Pfam" id="PF08031">
    <property type="entry name" value="BBE"/>
    <property type="match status" value="1"/>
</dbReference>
<dbReference type="AlphaFoldDB" id="A0A834SHY2"/>